<dbReference type="EnsemblMetazoa" id="AMAM000603-RA">
    <property type="protein sequence ID" value="AMAM000603-PA"/>
    <property type="gene ID" value="AMAM000603"/>
</dbReference>
<dbReference type="Proteomes" id="UP000075901">
    <property type="component" value="Unassembled WGS sequence"/>
</dbReference>
<protein>
    <submittedName>
        <fullName evidence="2">Uncharacterized protein</fullName>
    </submittedName>
</protein>
<proteinExistence type="predicted"/>
<keyword evidence="3" id="KW-1185">Reference proteome</keyword>
<name>A0A182S6G1_9DIPT</name>
<reference evidence="2" key="2">
    <citation type="submission" date="2020-05" db="UniProtKB">
        <authorList>
            <consortium name="EnsemblMetazoa"/>
        </authorList>
    </citation>
    <scope>IDENTIFICATION</scope>
    <source>
        <strain evidence="2">maculatus3</strain>
    </source>
</reference>
<reference evidence="3" key="1">
    <citation type="submission" date="2013-09" db="EMBL/GenBank/DDBJ databases">
        <title>The Genome Sequence of Anopheles maculatus species B.</title>
        <authorList>
            <consortium name="The Broad Institute Genomics Platform"/>
            <person name="Neafsey D.E."/>
            <person name="Besansky N."/>
            <person name="Howell P."/>
            <person name="Walton C."/>
            <person name="Young S.K."/>
            <person name="Zeng Q."/>
            <person name="Gargeya S."/>
            <person name="Fitzgerald M."/>
            <person name="Haas B."/>
            <person name="Abouelleil A."/>
            <person name="Allen A.W."/>
            <person name="Alvarado L."/>
            <person name="Arachchi H.M."/>
            <person name="Berlin A.M."/>
            <person name="Chapman S.B."/>
            <person name="Gainer-Dewar J."/>
            <person name="Goldberg J."/>
            <person name="Griggs A."/>
            <person name="Gujja S."/>
            <person name="Hansen M."/>
            <person name="Howarth C."/>
            <person name="Imamovic A."/>
            <person name="Ireland A."/>
            <person name="Larimer J."/>
            <person name="McCowan C."/>
            <person name="Murphy C."/>
            <person name="Pearson M."/>
            <person name="Poon T.W."/>
            <person name="Priest M."/>
            <person name="Roberts A."/>
            <person name="Saif S."/>
            <person name="Shea T."/>
            <person name="Sisk P."/>
            <person name="Sykes S."/>
            <person name="Wortman J."/>
            <person name="Nusbaum C."/>
            <person name="Birren B."/>
        </authorList>
    </citation>
    <scope>NUCLEOTIDE SEQUENCE [LARGE SCALE GENOMIC DNA]</scope>
    <source>
        <strain evidence="3">maculatus3</strain>
    </source>
</reference>
<feature type="region of interest" description="Disordered" evidence="1">
    <location>
        <begin position="1"/>
        <end position="21"/>
    </location>
</feature>
<sequence>GSLLVGSPFSLSTADSCDPPSVDAVVASSDQTAELEHVPTETTVPALEGSFLLEGLTAANPAAVDYGHDMQEHIIVDRSPTHRPTLDKVLGQVQPTISGLTMSTDANEDRGGGLASAMGTIAGGNGGNVRPAQGGDMQDLSLSMKSVNFDTVNETGDASMQQDTIMLNDFDDIDLVDFHMHSLDSDGPFPMITNHDPDPAGSTGAHRQHTAPHEAIGLFCSREDANDGVAKMLTNGFTDPATSQQHMHDGSMLHDHANQHQHTYLNNNDLAAGSSGADCASDNAMDFESLLTSETDSMLTANNCHRMMLDCAQDKPMFSYLPDPSILDYFSEDCNGLDYEIKHLEY</sequence>
<dbReference type="VEuPathDB" id="VectorBase:AMAM000603"/>
<organism evidence="2 3">
    <name type="scientific">Anopheles maculatus</name>
    <dbReference type="NCBI Taxonomy" id="74869"/>
    <lineage>
        <taxon>Eukaryota</taxon>
        <taxon>Metazoa</taxon>
        <taxon>Ecdysozoa</taxon>
        <taxon>Arthropoda</taxon>
        <taxon>Hexapoda</taxon>
        <taxon>Insecta</taxon>
        <taxon>Pterygota</taxon>
        <taxon>Neoptera</taxon>
        <taxon>Endopterygota</taxon>
        <taxon>Diptera</taxon>
        <taxon>Nematocera</taxon>
        <taxon>Culicoidea</taxon>
        <taxon>Culicidae</taxon>
        <taxon>Anophelinae</taxon>
        <taxon>Anopheles</taxon>
        <taxon>Anopheles maculatus group</taxon>
    </lineage>
</organism>
<evidence type="ECO:0000256" key="1">
    <source>
        <dbReference type="SAM" id="MobiDB-lite"/>
    </source>
</evidence>
<evidence type="ECO:0000313" key="3">
    <source>
        <dbReference type="Proteomes" id="UP000075901"/>
    </source>
</evidence>
<accession>A0A182S6G1</accession>
<dbReference type="AlphaFoldDB" id="A0A182S6G1"/>
<evidence type="ECO:0000313" key="2">
    <source>
        <dbReference type="EnsemblMetazoa" id="AMAM000603-PA"/>
    </source>
</evidence>